<dbReference type="PANTHER" id="PTHR18968">
    <property type="entry name" value="THIAMINE PYROPHOSPHATE ENZYMES"/>
    <property type="match status" value="1"/>
</dbReference>
<dbReference type="GO" id="GO:0030976">
    <property type="term" value="F:thiamine pyrophosphate binding"/>
    <property type="evidence" value="ECO:0007669"/>
    <property type="project" value="InterPro"/>
</dbReference>
<keyword evidence="4" id="KW-1185">Reference proteome</keyword>
<dbReference type="SUPFAM" id="SSF52518">
    <property type="entry name" value="Thiamin diphosphate-binding fold (THDP-binding)"/>
    <property type="match status" value="2"/>
</dbReference>
<evidence type="ECO:0000256" key="2">
    <source>
        <dbReference type="ARBA" id="ARBA00023052"/>
    </source>
</evidence>
<dbReference type="InterPro" id="IPR029061">
    <property type="entry name" value="THDP-binding"/>
</dbReference>
<evidence type="ECO:0000313" key="4">
    <source>
        <dbReference type="Proteomes" id="UP001234585"/>
    </source>
</evidence>
<keyword evidence="3" id="KW-0614">Plasmid</keyword>
<dbReference type="Gene3D" id="3.40.50.970">
    <property type="match status" value="2"/>
</dbReference>
<geneLocation type="plasmid" evidence="3 4">
    <name>unnamed4</name>
</geneLocation>
<dbReference type="Gene3D" id="3.40.50.1220">
    <property type="entry name" value="TPP-binding domain"/>
    <property type="match status" value="1"/>
</dbReference>
<dbReference type="InterPro" id="IPR045229">
    <property type="entry name" value="TPP_enz"/>
</dbReference>
<evidence type="ECO:0000256" key="1">
    <source>
        <dbReference type="ARBA" id="ARBA00007812"/>
    </source>
</evidence>
<dbReference type="Pfam" id="PF02775">
    <property type="entry name" value="TPP_enzyme_C"/>
    <property type="match status" value="1"/>
</dbReference>
<dbReference type="EMBL" id="CP132306">
    <property type="protein sequence ID" value="WLS01081.1"/>
    <property type="molecule type" value="Genomic_DNA"/>
</dbReference>
<dbReference type="CDD" id="cd02002">
    <property type="entry name" value="TPP_BFDC"/>
    <property type="match status" value="1"/>
</dbReference>
<proteinExistence type="inferred from homology"/>
<keyword evidence="2" id="KW-0786">Thiamine pyrophosphate</keyword>
<dbReference type="PANTHER" id="PTHR18968:SF86">
    <property type="entry name" value="ACETOLACTATE SYNTHASE LARGE SUBUNIT ILVX-RELATED"/>
    <property type="match status" value="1"/>
</dbReference>
<gene>
    <name evidence="3" type="ORF">Q9313_26415</name>
</gene>
<dbReference type="RefSeq" id="WP_306041336.1">
    <property type="nucleotide sequence ID" value="NZ_CP132306.1"/>
</dbReference>
<dbReference type="Proteomes" id="UP001234585">
    <property type="component" value="Plasmid unnamed4"/>
</dbReference>
<dbReference type="AlphaFoldDB" id="A0AA50CS93"/>
<organism evidence="3 4">
    <name type="scientific">Shinella sumterensis</name>
    <dbReference type="NCBI Taxonomy" id="1967501"/>
    <lineage>
        <taxon>Bacteria</taxon>
        <taxon>Pseudomonadati</taxon>
        <taxon>Pseudomonadota</taxon>
        <taxon>Alphaproteobacteria</taxon>
        <taxon>Hyphomicrobiales</taxon>
        <taxon>Rhizobiaceae</taxon>
        <taxon>Shinella</taxon>
    </lineage>
</organism>
<comment type="similarity">
    <text evidence="1">Belongs to the TPP enzyme family.</text>
</comment>
<dbReference type="InterPro" id="IPR012001">
    <property type="entry name" value="Thiamin_PyroP_enz_TPP-bd_dom"/>
</dbReference>
<dbReference type="Pfam" id="PF02776">
    <property type="entry name" value="TPP_enzyme_N"/>
    <property type="match status" value="1"/>
</dbReference>
<sequence>MNGAESLVQTLLNSGVDTCFANPGTSEMHFVGALDRIPGMRCVLGLQENVVTGMADGYYRIARKPACTLLHCGPGLANGMGNLHNARRAHAGIVNIVGDQATYHRPYDAPLTADTEGMARTVSHWVRTSTDAAEVGRDAALAVQNARALSGQISTLILPADASWNRGGVVANPLPVPASPAIDPHAVENVARVLRSNRNVLILLADQATLATSQRLAWRIADATGAHLLASYSNGHMQRGRGRLALERVPYGTDAAIKTLSQYDHIVLVNAKAPVGFFAYPEQPSIQYSSSAQIHVLSRSDQDSDVALTMLVEELGAREIAIPDAGCRPNPARGATTQENLAVTLAALMPENSIISNESISYGRDFYKLTHNAPAHDWLNLSGGAIGDGLPVATGAAVAGGDRRVISLQADGSAMYSLQSLWTQARERLPCTTILLNNRKYNILIGEYKNVGAVPGPTAMGMLDLSNPDLDWVQLANGMGVEAARATTMEECADLMQQSFKQKAPFLIDLII</sequence>
<dbReference type="InterPro" id="IPR011766">
    <property type="entry name" value="TPP_enzyme_TPP-bd"/>
</dbReference>
<name>A0AA50CS93_9HYPH</name>
<protein>
    <submittedName>
        <fullName evidence="3">Acetolactate synthase large subunit</fullName>
    </submittedName>
</protein>
<accession>A0AA50CS93</accession>
<dbReference type="GO" id="GO:0044281">
    <property type="term" value="P:small molecule metabolic process"/>
    <property type="evidence" value="ECO:0007669"/>
    <property type="project" value="UniProtKB-ARBA"/>
</dbReference>
<evidence type="ECO:0000313" key="3">
    <source>
        <dbReference type="EMBL" id="WLS01081.1"/>
    </source>
</evidence>
<dbReference type="CDD" id="cd07035">
    <property type="entry name" value="TPP_PYR_POX_like"/>
    <property type="match status" value="1"/>
</dbReference>
<dbReference type="NCBIfam" id="NF005760">
    <property type="entry name" value="PRK07586.1"/>
    <property type="match status" value="1"/>
</dbReference>
<reference evidence="3 4" key="1">
    <citation type="submission" date="2023-08" db="EMBL/GenBank/DDBJ databases">
        <title>Pathogen: clinical or host-associated sample.</title>
        <authorList>
            <person name="Hergert J."/>
            <person name="Casey R."/>
            <person name="Wagner J."/>
            <person name="Young E.L."/>
            <person name="Oakeson K.F."/>
        </authorList>
    </citation>
    <scope>NUCLEOTIDE SEQUENCE [LARGE SCALE GENOMIC DNA]</scope>
    <source>
        <strain evidence="3 4">1760953</strain>
        <plasmid evidence="3 4">unnamed4</plasmid>
    </source>
</reference>
<dbReference type="GO" id="GO:0050660">
    <property type="term" value="F:flavin adenine dinucleotide binding"/>
    <property type="evidence" value="ECO:0007669"/>
    <property type="project" value="TreeGrafter"/>
</dbReference>
<dbReference type="SUPFAM" id="SSF52467">
    <property type="entry name" value="DHS-like NAD/FAD-binding domain"/>
    <property type="match status" value="1"/>
</dbReference>
<dbReference type="InterPro" id="IPR029035">
    <property type="entry name" value="DHS-like_NAD/FAD-binding_dom"/>
</dbReference>
<dbReference type="GO" id="GO:0003984">
    <property type="term" value="F:acetolactate synthase activity"/>
    <property type="evidence" value="ECO:0007669"/>
    <property type="project" value="TreeGrafter"/>
</dbReference>